<comment type="similarity">
    <text evidence="1">Belongs to the indoleamine 2,3-dioxygenase family.</text>
</comment>
<evidence type="ECO:0000313" key="6">
    <source>
        <dbReference type="Proteomes" id="UP000054144"/>
    </source>
</evidence>
<dbReference type="InterPro" id="IPR037217">
    <property type="entry name" value="Trp/Indoleamine_2_3_dOase-like"/>
</dbReference>
<evidence type="ECO:0000313" key="5">
    <source>
        <dbReference type="EMBL" id="KIY52230.1"/>
    </source>
</evidence>
<keyword evidence="5" id="KW-0560">Oxidoreductase</keyword>
<protein>
    <submittedName>
        <fullName evidence="5">Indoleamine 2,3-dioxygenase</fullName>
    </submittedName>
</protein>
<dbReference type="GO" id="GO:0020037">
    <property type="term" value="F:heme binding"/>
    <property type="evidence" value="ECO:0007669"/>
    <property type="project" value="InterPro"/>
</dbReference>
<dbReference type="Gene3D" id="1.20.58.480">
    <property type="match status" value="1"/>
</dbReference>
<keyword evidence="2 4" id="KW-0479">Metal-binding</keyword>
<dbReference type="InterPro" id="IPR000898">
    <property type="entry name" value="Indolamine_dOase"/>
</dbReference>
<organism evidence="5 6">
    <name type="scientific">Fistulina hepatica ATCC 64428</name>
    <dbReference type="NCBI Taxonomy" id="1128425"/>
    <lineage>
        <taxon>Eukaryota</taxon>
        <taxon>Fungi</taxon>
        <taxon>Dikarya</taxon>
        <taxon>Basidiomycota</taxon>
        <taxon>Agaricomycotina</taxon>
        <taxon>Agaricomycetes</taxon>
        <taxon>Agaricomycetidae</taxon>
        <taxon>Agaricales</taxon>
        <taxon>Fistulinaceae</taxon>
        <taxon>Fistulina</taxon>
    </lineage>
</organism>
<keyword evidence="3 4" id="KW-0408">Iron</keyword>
<dbReference type="GO" id="GO:0034354">
    <property type="term" value="P:'de novo' NAD+ biosynthetic process from L-tryptophan"/>
    <property type="evidence" value="ECO:0007669"/>
    <property type="project" value="TreeGrafter"/>
</dbReference>
<accession>A0A0D7AK65</accession>
<gene>
    <name evidence="5" type="ORF">FISHEDRAFT_35898</name>
</gene>
<name>A0A0D7AK65_9AGAR</name>
<dbReference type="Proteomes" id="UP000054144">
    <property type="component" value="Unassembled WGS sequence"/>
</dbReference>
<dbReference type="GO" id="GO:0033754">
    <property type="term" value="F:indoleamine 2,3-dioxygenase activity"/>
    <property type="evidence" value="ECO:0007669"/>
    <property type="project" value="TreeGrafter"/>
</dbReference>
<dbReference type="GO" id="GO:0005737">
    <property type="term" value="C:cytoplasm"/>
    <property type="evidence" value="ECO:0007669"/>
    <property type="project" value="TreeGrafter"/>
</dbReference>
<feature type="binding site" description="proximal binding residue" evidence="4">
    <location>
        <position position="405"/>
    </location>
    <ligand>
        <name>heme b</name>
        <dbReference type="ChEBI" id="CHEBI:60344"/>
    </ligand>
    <ligandPart>
        <name>Fe</name>
        <dbReference type="ChEBI" id="CHEBI:18248"/>
    </ligandPart>
</feature>
<dbReference type="AlphaFoldDB" id="A0A0D7AK65"/>
<dbReference type="Pfam" id="PF01231">
    <property type="entry name" value="IDO"/>
    <property type="match status" value="1"/>
</dbReference>
<evidence type="ECO:0000256" key="4">
    <source>
        <dbReference type="PIRSR" id="PIRSR600898-1"/>
    </source>
</evidence>
<dbReference type="SUPFAM" id="SSF140959">
    <property type="entry name" value="Indolic compounds 2,3-dioxygenase-like"/>
    <property type="match status" value="1"/>
</dbReference>
<proteinExistence type="inferred from homology"/>
<dbReference type="PANTHER" id="PTHR28657:SF5">
    <property type="entry name" value="INDOLEAMINE 2,3-DIOXYGENASE"/>
    <property type="match status" value="1"/>
</dbReference>
<dbReference type="PANTHER" id="PTHR28657">
    <property type="entry name" value="INDOLEAMINE 2,3-DIOXYGENASE"/>
    <property type="match status" value="1"/>
</dbReference>
<dbReference type="EMBL" id="KN881645">
    <property type="protein sequence ID" value="KIY52230.1"/>
    <property type="molecule type" value="Genomic_DNA"/>
</dbReference>
<evidence type="ECO:0000256" key="1">
    <source>
        <dbReference type="ARBA" id="ARBA00007119"/>
    </source>
</evidence>
<dbReference type="GO" id="GO:0046872">
    <property type="term" value="F:metal ion binding"/>
    <property type="evidence" value="ECO:0007669"/>
    <property type="project" value="UniProtKB-KW"/>
</dbReference>
<evidence type="ECO:0000256" key="2">
    <source>
        <dbReference type="ARBA" id="ARBA00022723"/>
    </source>
</evidence>
<evidence type="ECO:0000256" key="3">
    <source>
        <dbReference type="ARBA" id="ARBA00023004"/>
    </source>
</evidence>
<keyword evidence="6" id="KW-1185">Reference proteome</keyword>
<keyword evidence="4" id="KW-0349">Heme</keyword>
<reference evidence="5 6" key="1">
    <citation type="journal article" date="2015" name="Fungal Genet. Biol.">
        <title>Evolution of novel wood decay mechanisms in Agaricales revealed by the genome sequences of Fistulina hepatica and Cylindrobasidium torrendii.</title>
        <authorList>
            <person name="Floudas D."/>
            <person name="Held B.W."/>
            <person name="Riley R."/>
            <person name="Nagy L.G."/>
            <person name="Koehler G."/>
            <person name="Ransdell A.S."/>
            <person name="Younus H."/>
            <person name="Chow J."/>
            <person name="Chiniquy J."/>
            <person name="Lipzen A."/>
            <person name="Tritt A."/>
            <person name="Sun H."/>
            <person name="Haridas S."/>
            <person name="LaButti K."/>
            <person name="Ohm R.A."/>
            <person name="Kues U."/>
            <person name="Blanchette R.A."/>
            <person name="Grigoriev I.V."/>
            <person name="Minto R.E."/>
            <person name="Hibbett D.S."/>
        </authorList>
    </citation>
    <scope>NUCLEOTIDE SEQUENCE [LARGE SCALE GENOMIC DNA]</scope>
    <source>
        <strain evidence="5 6">ATCC 64428</strain>
    </source>
</reference>
<dbReference type="OrthoDB" id="540174at2759"/>
<keyword evidence="5" id="KW-0223">Dioxygenase</keyword>
<dbReference type="GO" id="GO:0019441">
    <property type="term" value="P:L-tryptophan catabolic process to kynurenine"/>
    <property type="evidence" value="ECO:0007669"/>
    <property type="project" value="InterPro"/>
</dbReference>
<sequence>MSPDSHFDLPPDHFLSFGRPIISGAPDNSTLAAHDFDVDNRTGFMPPHPPLSRLSADYEPWEQALDDAVSLRLRLGDSPNITGADRARSEAWRDGVRQLPVLPLDALGTSEVALRRAHHVLTFIMHFYIHSLPPDAPVVIPRPITLPLFRVCAQLDLPPVLTYSDNVLYNWDLKMPSSGPAPALDNLRSQTMFTGTNDEQEFYLTSSRMELRGVEALNLMRMSLDEAFVGDAIAVQRIAKYLTRLATVIGELETLLMAVREGCDPQVFYREIRPWFRGADSGSRPWVFEGLEEDATLRLPTEISGPSAGQSALIHALDTFLGVDKYSHSTTGSGASTSTVAAAGAKTSFLERMQEYMPRYHRAFLKHLATEALPLRALVLSGGDASLLEAYNAAVLAMKKLRDNHMIIVALYIIGPSRRVAASGVTTSAPPPASFLEDFETEGEKPDEAPLKGTGGSDLVKFLKGVRDLTAGAVIAAPAVAPPTQESPPAS</sequence>